<sequence>MIQLYSFVKMYKLLQVPLRELVTCKCSRHLSVPCLSVKHRISSPPLPRQYTSALSFVLNNTWMTRFYSTARGASGETQELGKNVKIQGTYTSIEPEKEEEFVFLDYIEPEDSHIDQLHGQLHVNSVSMISKEDKRLPPRSGSEKQQRTLEQQLQSLKDGTVNKVETASLDSLIEFHDVGFPLEETSKKKKKKLKGQQKIYGTPDMEEPVSDTCCNGCGAVMHCTAPDVAGYLPSEKYKLLLEEDELKKAICQRCYLLTHHQKALTIKMSKEEYRDIVRRVKSEKALVLLIVDLLDIPDSIVPDLLELVGENKHIVVLGNKVDLLPGDSENYLQRIKRQLSMYCADVGISSDNIKDTHLISAKTGYGIENLISSLQRSWKYKGDVYLVGTANAGKSTLFNSLLESDYCKSRASDVIHKATISPWPGTTLNLLKFPIINPTPYRMFRRSERLQSASKQTESDLSPQELKRLEQFSKQGYLVGRIGRTFRTNVESNRGLIEFDPDSLAYGEDVIDKEEERDRTLSNPSTEVDLTLNELKDAHWLYDTPGIMKEHDVLNLLTEQEVKLVVPTQAIVPRTFVLKPGMSLFLGALGRIDYLQGEKSCWFSVIASNRVPIHITSLDKADSIYQKHAGQILLGVPMGGEERMKEFPPFVSQEFELKGQGYHKASADIKMSSAGWVAVTGVEGNSLLLRAHAPEGAGLSLRSPPLLPNIVNLKGERIKKSVAYKTRKPQALVDTSLSYKGAKRLKVKKEK</sequence>
<dbReference type="InterPro" id="IPR052807">
    <property type="entry name" value="Mito_transl_resp_regulator"/>
</dbReference>
<reference evidence="2 3" key="1">
    <citation type="submission" date="2021-04" db="EMBL/GenBank/DDBJ databases">
        <authorList>
            <person name="De Guttry C."/>
            <person name="Zahm M."/>
            <person name="Klopp C."/>
            <person name="Cabau C."/>
            <person name="Louis A."/>
            <person name="Berthelot C."/>
            <person name="Parey E."/>
            <person name="Roest Crollius H."/>
            <person name="Montfort J."/>
            <person name="Robinson-Rechavi M."/>
            <person name="Bucao C."/>
            <person name="Bouchez O."/>
            <person name="Gislard M."/>
            <person name="Lluch J."/>
            <person name="Milhes M."/>
            <person name="Lampietro C."/>
            <person name="Lopez Roques C."/>
            <person name="Donnadieu C."/>
            <person name="Braasch I."/>
            <person name="Desvignes T."/>
            <person name="Postlethwait J."/>
            <person name="Bobe J."/>
            <person name="Wedekind C."/>
            <person name="Guiguen Y."/>
        </authorList>
    </citation>
    <scope>NUCLEOTIDE SEQUENCE [LARGE SCALE GENOMIC DNA]</scope>
    <source>
        <strain evidence="2">Cs_M1</strain>
        <tissue evidence="2">Blood</tissue>
    </source>
</reference>
<dbReference type="PANTHER" id="PTHR46406:SF1">
    <property type="entry name" value="NITRIC OXIDE-ASSOCIATED PROTEIN 1"/>
    <property type="match status" value="1"/>
</dbReference>
<evidence type="ECO:0000259" key="1">
    <source>
        <dbReference type="PROSITE" id="PS51721"/>
    </source>
</evidence>
<dbReference type="InterPro" id="IPR006073">
    <property type="entry name" value="GTP-bd"/>
</dbReference>
<dbReference type="Gene3D" id="3.40.50.300">
    <property type="entry name" value="P-loop containing nucleotide triphosphate hydrolases"/>
    <property type="match status" value="1"/>
</dbReference>
<dbReference type="PROSITE" id="PS51721">
    <property type="entry name" value="G_CP"/>
    <property type="match status" value="1"/>
</dbReference>
<keyword evidence="3" id="KW-1185">Reference proteome</keyword>
<dbReference type="CDD" id="cd01855">
    <property type="entry name" value="YqeH"/>
    <property type="match status" value="1"/>
</dbReference>
<dbReference type="PANTHER" id="PTHR46406">
    <property type="entry name" value="NITRIC OXIDE-ASSOCIATED PROTEIN 1"/>
    <property type="match status" value="1"/>
</dbReference>
<dbReference type="InterPro" id="IPR027417">
    <property type="entry name" value="P-loop_NTPase"/>
</dbReference>
<evidence type="ECO:0000313" key="3">
    <source>
        <dbReference type="Proteomes" id="UP001356427"/>
    </source>
</evidence>
<dbReference type="EMBL" id="JAGTTL010000030">
    <property type="protein sequence ID" value="KAK6298497.1"/>
    <property type="molecule type" value="Genomic_DNA"/>
</dbReference>
<dbReference type="Pfam" id="PF01926">
    <property type="entry name" value="MMR_HSR1"/>
    <property type="match status" value="1"/>
</dbReference>
<dbReference type="InterPro" id="IPR030378">
    <property type="entry name" value="G_CP_dom"/>
</dbReference>
<gene>
    <name evidence="2" type="ORF">J4Q44_G00315520</name>
</gene>
<dbReference type="GO" id="GO:0005525">
    <property type="term" value="F:GTP binding"/>
    <property type="evidence" value="ECO:0007669"/>
    <property type="project" value="InterPro"/>
</dbReference>
<proteinExistence type="predicted"/>
<feature type="domain" description="CP-type G" evidence="1">
    <location>
        <begin position="274"/>
        <end position="550"/>
    </location>
</feature>
<evidence type="ECO:0000313" key="2">
    <source>
        <dbReference type="EMBL" id="KAK6298497.1"/>
    </source>
</evidence>
<protein>
    <recommendedName>
        <fullName evidence="1">CP-type G domain-containing protein</fullName>
    </recommendedName>
</protein>
<accession>A0AAN8KVZ4</accession>
<dbReference type="SUPFAM" id="SSF52540">
    <property type="entry name" value="P-loop containing nucleoside triphosphate hydrolases"/>
    <property type="match status" value="2"/>
</dbReference>
<comment type="caution">
    <text evidence="2">The sequence shown here is derived from an EMBL/GenBank/DDBJ whole genome shotgun (WGS) entry which is preliminary data.</text>
</comment>
<dbReference type="Pfam" id="PF21516">
    <property type="entry name" value="YqeH-like_C"/>
    <property type="match status" value="1"/>
</dbReference>
<name>A0AAN8KVZ4_9TELE</name>
<dbReference type="AlphaFoldDB" id="A0AAN8KVZ4"/>
<dbReference type="InterPro" id="IPR048422">
    <property type="entry name" value="NOA1/YqeH-like_C"/>
</dbReference>
<organism evidence="2 3">
    <name type="scientific">Coregonus suidteri</name>
    <dbReference type="NCBI Taxonomy" id="861788"/>
    <lineage>
        <taxon>Eukaryota</taxon>
        <taxon>Metazoa</taxon>
        <taxon>Chordata</taxon>
        <taxon>Craniata</taxon>
        <taxon>Vertebrata</taxon>
        <taxon>Euteleostomi</taxon>
        <taxon>Actinopterygii</taxon>
        <taxon>Neopterygii</taxon>
        <taxon>Teleostei</taxon>
        <taxon>Protacanthopterygii</taxon>
        <taxon>Salmoniformes</taxon>
        <taxon>Salmonidae</taxon>
        <taxon>Coregoninae</taxon>
        <taxon>Coregonus</taxon>
    </lineage>
</organism>
<dbReference type="Proteomes" id="UP001356427">
    <property type="component" value="Unassembled WGS sequence"/>
</dbReference>